<evidence type="ECO:0000313" key="2">
    <source>
        <dbReference type="Proteomes" id="UP000319204"/>
    </source>
</evidence>
<proteinExistence type="predicted"/>
<dbReference type="PROSITE" id="PS51257">
    <property type="entry name" value="PROKAR_LIPOPROTEIN"/>
    <property type="match status" value="1"/>
</dbReference>
<dbReference type="RefSeq" id="WP_151889932.1">
    <property type="nucleotide sequence ID" value="NZ_VNIK02000003.1"/>
</dbReference>
<dbReference type="EMBL" id="VNIK02000003">
    <property type="protein sequence ID" value="KAB5490167.1"/>
    <property type="molecule type" value="Genomic_DNA"/>
</dbReference>
<evidence type="ECO:0000313" key="1">
    <source>
        <dbReference type="EMBL" id="KAB5490167.1"/>
    </source>
</evidence>
<accession>A0A5N5IW86</accession>
<dbReference type="AlphaFoldDB" id="A0A5N5IW86"/>
<name>A0A5N5IW86_9FLAO</name>
<reference evidence="1" key="1">
    <citation type="submission" date="2019-10" db="EMBL/GenBank/DDBJ databases">
        <title>Muricauda hadale sp. nov., a piezophilic bacterium isolated from hadopelagic water of the Mariana Trench.</title>
        <authorList>
            <person name="Wei Y."/>
        </authorList>
    </citation>
    <scope>NUCLEOTIDE SEQUENCE [LARGE SCALE GENOMIC DNA]</scope>
    <source>
        <strain evidence="1">MT-229</strain>
    </source>
</reference>
<dbReference type="Gene3D" id="3.10.450.50">
    <property type="match status" value="1"/>
</dbReference>
<dbReference type="Proteomes" id="UP000319204">
    <property type="component" value="Unassembled WGS sequence"/>
</dbReference>
<protein>
    <submittedName>
        <fullName evidence="1">Uncharacterized protein</fullName>
    </submittedName>
</protein>
<organism evidence="1 2">
    <name type="scientific">Flagellimonas hadalis</name>
    <dbReference type="NCBI Taxonomy" id="2597517"/>
    <lineage>
        <taxon>Bacteria</taxon>
        <taxon>Pseudomonadati</taxon>
        <taxon>Bacteroidota</taxon>
        <taxon>Flavobacteriia</taxon>
        <taxon>Flavobacteriales</taxon>
        <taxon>Flavobacteriaceae</taxon>
        <taxon>Flagellimonas</taxon>
    </lineage>
</organism>
<keyword evidence="2" id="KW-1185">Reference proteome</keyword>
<gene>
    <name evidence="1" type="ORF">FOT42_007415</name>
</gene>
<dbReference type="OrthoDB" id="1121874at2"/>
<comment type="caution">
    <text evidence="1">The sequence shown here is derived from an EMBL/GenBank/DDBJ whole genome shotgun (WGS) entry which is preliminary data.</text>
</comment>
<sequence>MIDFNLKKVVAPFLIIAMLVSCGDAPKKLDKRAIAENYIKALNASDFEQLVGLFQDSVRFNEMEYIRTFDKESYHSLFQWDSVFNPRYEILDIKEKGENLHLTISKECERIRFLHEGPFISSEIMNIKEGKIHSIDIVEYVDFNDSLWGAKREDLVSWIEVHYPDLNGFIHDQTKQGAMNYQKAMAFYRNRTDSIPVRQEIEQ</sequence>